<name>A0A6N6VNB3_9BACT</name>
<dbReference type="GO" id="GO:0016985">
    <property type="term" value="F:mannan endo-1,4-beta-mannosidase activity"/>
    <property type="evidence" value="ECO:0007669"/>
    <property type="project" value="InterPro"/>
</dbReference>
<dbReference type="RefSeq" id="WP_153421738.1">
    <property type="nucleotide sequence ID" value="NZ_WFLM01000007.1"/>
</dbReference>
<dbReference type="InterPro" id="IPR022790">
    <property type="entry name" value="GH26_dom"/>
</dbReference>
<accession>A0A6N6VNB3</accession>
<evidence type="ECO:0000256" key="4">
    <source>
        <dbReference type="PROSITE-ProRule" id="PRU01100"/>
    </source>
</evidence>
<feature type="domain" description="GH26" evidence="5">
    <location>
        <begin position="19"/>
        <end position="328"/>
    </location>
</feature>
<keyword evidence="3 4" id="KW-0326">Glycosidase</keyword>
<feature type="active site" description="Proton donor" evidence="4">
    <location>
        <position position="164"/>
    </location>
</feature>
<dbReference type="InterPro" id="IPR000805">
    <property type="entry name" value="Glyco_hydro_26"/>
</dbReference>
<evidence type="ECO:0000313" key="6">
    <source>
        <dbReference type="EMBL" id="KAB8036269.1"/>
    </source>
</evidence>
<comment type="similarity">
    <text evidence="1 4">Belongs to the glycosyl hydrolase 26 family.</text>
</comment>
<evidence type="ECO:0000256" key="2">
    <source>
        <dbReference type="ARBA" id="ARBA00022801"/>
    </source>
</evidence>
<dbReference type="SUPFAM" id="SSF51445">
    <property type="entry name" value="(Trans)glycosidases"/>
    <property type="match status" value="1"/>
</dbReference>
<comment type="caution">
    <text evidence="6">The sequence shown here is derived from an EMBL/GenBank/DDBJ whole genome shotgun (WGS) entry which is preliminary data.</text>
</comment>
<organism evidence="6 7">
    <name type="scientific">Silvanigrella paludirubra</name>
    <dbReference type="NCBI Taxonomy" id="2499159"/>
    <lineage>
        <taxon>Bacteria</taxon>
        <taxon>Pseudomonadati</taxon>
        <taxon>Bdellovibrionota</taxon>
        <taxon>Oligoflexia</taxon>
        <taxon>Silvanigrellales</taxon>
        <taxon>Silvanigrellaceae</taxon>
        <taxon>Silvanigrella</taxon>
    </lineage>
</organism>
<dbReference type="Gene3D" id="3.20.20.80">
    <property type="entry name" value="Glycosidases"/>
    <property type="match status" value="1"/>
</dbReference>
<dbReference type="AlphaFoldDB" id="A0A6N6VNB3"/>
<gene>
    <name evidence="6" type="ORF">GCL60_15915</name>
</gene>
<sequence length="399" mass="47507">MDRRFFLKTAALLPLSCYADNLKIIQPSSQIIKPKQLYGVCVEINSRINFINEIQNFENYVEFKHDIVQYFSSFDYRMKPDMAKSSFYTIPFKIWEMGKIPFLSWYPGTGVVEPTPDDICKRIYSGKFDDYLKRSCNYLAKFFHDSKFNDNLGEPKLYLRFAHEMNYKNHAYSNNTKDFVKMWKYVYSFVRNFNNDYRIDLSKNRIQFVFCPGNFLIEKYPFELYYPGDEYLEWKGLDGYNWGGRSWLQFDEVFVPYLIRMNKLSSLPLSICEFGSSAKVYVNNKLQYNPELKKEWIKYAYEWLSNENNLLKYKIKMSIYYNLSLNKDIDSGIYVSDNSSLNNNTLNYVINGYRTIKNLNDVYIKKQSVPAGINRRTYYKIGFVNNNVNISQKIFQGDF</sequence>
<dbReference type="InterPro" id="IPR017853">
    <property type="entry name" value="GH"/>
</dbReference>
<keyword evidence="7" id="KW-1185">Reference proteome</keyword>
<dbReference type="PANTHER" id="PTHR40079:SF4">
    <property type="entry name" value="GH26 DOMAIN-CONTAINING PROTEIN-RELATED"/>
    <property type="match status" value="1"/>
</dbReference>
<evidence type="ECO:0000313" key="7">
    <source>
        <dbReference type="Proteomes" id="UP000437748"/>
    </source>
</evidence>
<protein>
    <recommendedName>
        <fullName evidence="5">GH26 domain-containing protein</fullName>
    </recommendedName>
</protein>
<keyword evidence="2 4" id="KW-0378">Hydrolase</keyword>
<dbReference type="OrthoDB" id="9816550at2"/>
<dbReference type="Proteomes" id="UP000437748">
    <property type="component" value="Unassembled WGS sequence"/>
</dbReference>
<dbReference type="EMBL" id="WFLM01000007">
    <property type="protein sequence ID" value="KAB8036269.1"/>
    <property type="molecule type" value="Genomic_DNA"/>
</dbReference>
<dbReference type="GO" id="GO:0006080">
    <property type="term" value="P:substituted mannan metabolic process"/>
    <property type="evidence" value="ECO:0007669"/>
    <property type="project" value="InterPro"/>
</dbReference>
<proteinExistence type="inferred from homology"/>
<dbReference type="PANTHER" id="PTHR40079">
    <property type="entry name" value="MANNAN ENDO-1,4-BETA-MANNOSIDASE E-RELATED"/>
    <property type="match status" value="1"/>
</dbReference>
<evidence type="ECO:0000256" key="3">
    <source>
        <dbReference type="ARBA" id="ARBA00023295"/>
    </source>
</evidence>
<evidence type="ECO:0000256" key="1">
    <source>
        <dbReference type="ARBA" id="ARBA00007754"/>
    </source>
</evidence>
<feature type="active site" description="Nucleophile" evidence="4">
    <location>
        <position position="273"/>
    </location>
</feature>
<dbReference type="PROSITE" id="PS51764">
    <property type="entry name" value="GH26"/>
    <property type="match status" value="1"/>
</dbReference>
<reference evidence="6 7" key="1">
    <citation type="submission" date="2019-10" db="EMBL/GenBank/DDBJ databases">
        <title>New species of Slilvanegrellaceae.</title>
        <authorList>
            <person name="Pitt A."/>
            <person name="Hahn M.W."/>
        </authorList>
    </citation>
    <scope>NUCLEOTIDE SEQUENCE [LARGE SCALE GENOMIC DNA]</scope>
    <source>
        <strain evidence="6 7">SP-Ram-0.45-NSY-1</strain>
    </source>
</reference>
<evidence type="ECO:0000259" key="5">
    <source>
        <dbReference type="PROSITE" id="PS51764"/>
    </source>
</evidence>